<reference evidence="2 3" key="1">
    <citation type="submission" date="2023-02" db="EMBL/GenBank/DDBJ databases">
        <title>LHISI_Scaffold_Assembly.</title>
        <authorList>
            <person name="Stuart O.P."/>
            <person name="Cleave R."/>
            <person name="Magrath M.J.L."/>
            <person name="Mikheyev A.S."/>
        </authorList>
    </citation>
    <scope>NUCLEOTIDE SEQUENCE [LARGE SCALE GENOMIC DNA]</scope>
    <source>
        <strain evidence="2">Daus_M_001</strain>
        <tissue evidence="2">Leg muscle</tissue>
    </source>
</reference>
<gene>
    <name evidence="2" type="ORF">PR048_031016</name>
</gene>
<evidence type="ECO:0000313" key="3">
    <source>
        <dbReference type="Proteomes" id="UP001159363"/>
    </source>
</evidence>
<feature type="compositionally biased region" description="Basic and acidic residues" evidence="1">
    <location>
        <begin position="770"/>
        <end position="782"/>
    </location>
</feature>
<accession>A0ABQ9G437</accession>
<feature type="region of interest" description="Disordered" evidence="1">
    <location>
        <begin position="769"/>
        <end position="799"/>
    </location>
</feature>
<feature type="region of interest" description="Disordered" evidence="1">
    <location>
        <begin position="1"/>
        <end position="50"/>
    </location>
</feature>
<dbReference type="Proteomes" id="UP001159363">
    <property type="component" value="Chromosome 14"/>
</dbReference>
<proteinExistence type="predicted"/>
<protein>
    <submittedName>
        <fullName evidence="2">Uncharacterized protein</fullName>
    </submittedName>
</protein>
<dbReference type="EMBL" id="JARBHB010000015">
    <property type="protein sequence ID" value="KAJ8867218.1"/>
    <property type="molecule type" value="Genomic_DNA"/>
</dbReference>
<keyword evidence="3" id="KW-1185">Reference proteome</keyword>
<evidence type="ECO:0000313" key="2">
    <source>
        <dbReference type="EMBL" id="KAJ8867218.1"/>
    </source>
</evidence>
<feature type="region of interest" description="Disordered" evidence="1">
    <location>
        <begin position="316"/>
        <end position="337"/>
    </location>
</feature>
<sequence>MRVIEVSMEQLQNERAGEAGVPRENPPTNGIVRHDSHKRKSGVTRPGIEPESPWWEASRLTAQPTWPQNAPSNQCCARWRTLRIGMSSYSFGDKLDSTILCALEHQLADHWLLLQFYTKPGCQALIGERHPDILMASDDDSVLLANVCAAEVRELIKHVLDDSEPTADLQGNKLRIPYCHAWSNTGYSLGTAANQQTSYSRLYKGLWSRHTKKLFVYSPYQCIRMRKQECKLGLGGDDSSVRVVAGMAASQMSQVGSYYSPAVAYGSLSAASMAAAAAAAAQQSISGLSAPAQVSPHTSFTLLWSSARTQGRVKLETPEKTRRPVPSSGTIPLNENPGATLPGIEPVSFWWAASSLTTTLLSSFQDKIGVKHVYTEVDFTIGLQFIRHALDDSEPIADLQKETSNDCHTARLTTRTDIDSCTMLIPDITNKLLVTTRTDIDSCTMLIPDITNTLLVTTRTDIDSCTMLIPDITNKLLVTTRTDIDSCTMLIPDITNTLLVTTRTDIDSCTMLIPDITNTLLVTTRTDIDSCTMLIPDITNKLLVTTRTDIDSCTMLIPDITNKLLVTTRTDIDSCTMLIPDITNTLLVTTRTDIDSCTMLIPDITNTLLVTTRTDIDSCTMLIPDITNTLLVTTRTDIDSCTMLIPDITNKLLVTTRTDIDSCTMLIPDITNKLLVTTRTDIDSCTMLIPDITNTLLVTTRTDIDSCTMLIPDITNTLLVTTRTDIDSCTMLIPDITNTLLVTTRTDIDSCTMLIPDITNKLLIGAGECKGGENGRSPEKTRRPAASSGTIPTCENPRATRAGIEPGFASLGGSATVELRILFSKADFR</sequence>
<evidence type="ECO:0000256" key="1">
    <source>
        <dbReference type="SAM" id="MobiDB-lite"/>
    </source>
</evidence>
<comment type="caution">
    <text evidence="2">The sequence shown here is derived from an EMBL/GenBank/DDBJ whole genome shotgun (WGS) entry which is preliminary data.</text>
</comment>
<organism evidence="2 3">
    <name type="scientific">Dryococelus australis</name>
    <dbReference type="NCBI Taxonomy" id="614101"/>
    <lineage>
        <taxon>Eukaryota</taxon>
        <taxon>Metazoa</taxon>
        <taxon>Ecdysozoa</taxon>
        <taxon>Arthropoda</taxon>
        <taxon>Hexapoda</taxon>
        <taxon>Insecta</taxon>
        <taxon>Pterygota</taxon>
        <taxon>Neoptera</taxon>
        <taxon>Polyneoptera</taxon>
        <taxon>Phasmatodea</taxon>
        <taxon>Verophasmatodea</taxon>
        <taxon>Anareolatae</taxon>
        <taxon>Phasmatidae</taxon>
        <taxon>Eurycanthinae</taxon>
        <taxon>Dryococelus</taxon>
    </lineage>
</organism>
<name>A0ABQ9G437_9NEOP</name>